<keyword evidence="7" id="KW-0456">Lyase</keyword>
<proteinExistence type="predicted"/>
<dbReference type="InterPro" id="IPR050401">
    <property type="entry name" value="Cyclic_nucleotide_synthase"/>
</dbReference>
<evidence type="ECO:0000313" key="9">
    <source>
        <dbReference type="EMBL" id="CAH4035790.1"/>
    </source>
</evidence>
<evidence type="ECO:0000259" key="8">
    <source>
        <dbReference type="Pfam" id="PF00211"/>
    </source>
</evidence>
<dbReference type="GO" id="GO:0005886">
    <property type="term" value="C:plasma membrane"/>
    <property type="evidence" value="ECO:0007669"/>
    <property type="project" value="TreeGrafter"/>
</dbReference>
<keyword evidence="4" id="KW-1133">Transmembrane helix</keyword>
<keyword evidence="2" id="KW-0812">Transmembrane</keyword>
<gene>
    <name evidence="9" type="ORF">PIBRA_LOCUS11810</name>
</gene>
<feature type="domain" description="Guanylate cyclase" evidence="8">
    <location>
        <begin position="2"/>
        <end position="42"/>
    </location>
</feature>
<dbReference type="PANTHER" id="PTHR11920:SF499">
    <property type="entry name" value="GUANYLATE CYCLASE DOMAIN-CONTAINING PROTEIN"/>
    <property type="match status" value="1"/>
</dbReference>
<evidence type="ECO:0000256" key="7">
    <source>
        <dbReference type="ARBA" id="ARBA00023239"/>
    </source>
</evidence>
<sequence length="81" mass="9018">MKIQISEDVKHALDRTGLFVTSPRGMIEVKGKGEMMTHWLEGRTGPSPARPTASLDCTPSFLTRIHSHGRASPRYQPDTRS</sequence>
<dbReference type="Proteomes" id="UP001152562">
    <property type="component" value="Unassembled WGS sequence"/>
</dbReference>
<keyword evidence="10" id="KW-1185">Reference proteome</keyword>
<dbReference type="InterPro" id="IPR029787">
    <property type="entry name" value="Nucleotide_cyclase"/>
</dbReference>
<dbReference type="EMBL" id="CALOZG010000044">
    <property type="protein sequence ID" value="CAH4035790.1"/>
    <property type="molecule type" value="Genomic_DNA"/>
</dbReference>
<evidence type="ECO:0000256" key="6">
    <source>
        <dbReference type="ARBA" id="ARBA00023180"/>
    </source>
</evidence>
<evidence type="ECO:0000256" key="4">
    <source>
        <dbReference type="ARBA" id="ARBA00022989"/>
    </source>
</evidence>
<evidence type="ECO:0000256" key="2">
    <source>
        <dbReference type="ARBA" id="ARBA00022692"/>
    </source>
</evidence>
<evidence type="ECO:0000256" key="5">
    <source>
        <dbReference type="ARBA" id="ARBA00023136"/>
    </source>
</evidence>
<evidence type="ECO:0000256" key="3">
    <source>
        <dbReference type="ARBA" id="ARBA00022741"/>
    </source>
</evidence>
<evidence type="ECO:0000313" key="10">
    <source>
        <dbReference type="Proteomes" id="UP001152562"/>
    </source>
</evidence>
<protein>
    <recommendedName>
        <fullName evidence="8">Guanylate cyclase domain-containing protein</fullName>
    </recommendedName>
</protein>
<dbReference type="GO" id="GO:0035556">
    <property type="term" value="P:intracellular signal transduction"/>
    <property type="evidence" value="ECO:0007669"/>
    <property type="project" value="InterPro"/>
</dbReference>
<dbReference type="AlphaFoldDB" id="A0A9P0TVY9"/>
<name>A0A9P0TVY9_PIEBR</name>
<dbReference type="InterPro" id="IPR001054">
    <property type="entry name" value="A/G_cyclase"/>
</dbReference>
<dbReference type="Gene3D" id="3.30.70.1230">
    <property type="entry name" value="Nucleotide cyclase"/>
    <property type="match status" value="1"/>
</dbReference>
<dbReference type="SUPFAM" id="SSF55073">
    <property type="entry name" value="Nucleotide cyclase"/>
    <property type="match status" value="1"/>
</dbReference>
<keyword evidence="3" id="KW-0547">Nucleotide-binding</keyword>
<dbReference type="Pfam" id="PF00211">
    <property type="entry name" value="Guanylate_cyc"/>
    <property type="match status" value="1"/>
</dbReference>
<dbReference type="GO" id="GO:0004016">
    <property type="term" value="F:adenylate cyclase activity"/>
    <property type="evidence" value="ECO:0007669"/>
    <property type="project" value="TreeGrafter"/>
</dbReference>
<dbReference type="PANTHER" id="PTHR11920">
    <property type="entry name" value="GUANYLYL CYCLASE"/>
    <property type="match status" value="1"/>
</dbReference>
<dbReference type="GO" id="GO:0007168">
    <property type="term" value="P:receptor guanylyl cyclase signaling pathway"/>
    <property type="evidence" value="ECO:0007669"/>
    <property type="project" value="TreeGrafter"/>
</dbReference>
<dbReference type="GO" id="GO:0004383">
    <property type="term" value="F:guanylate cyclase activity"/>
    <property type="evidence" value="ECO:0007669"/>
    <property type="project" value="TreeGrafter"/>
</dbReference>
<comment type="caution">
    <text evidence="9">The sequence shown here is derived from an EMBL/GenBank/DDBJ whole genome shotgun (WGS) entry which is preliminary data.</text>
</comment>
<accession>A0A9P0TVY9</accession>
<reference evidence="9" key="1">
    <citation type="submission" date="2022-05" db="EMBL/GenBank/DDBJ databases">
        <authorList>
            <person name="Okamura Y."/>
        </authorList>
    </citation>
    <scope>NUCLEOTIDE SEQUENCE</scope>
</reference>
<evidence type="ECO:0000256" key="1">
    <source>
        <dbReference type="ARBA" id="ARBA00004370"/>
    </source>
</evidence>
<keyword evidence="5" id="KW-0472">Membrane</keyword>
<dbReference type="GO" id="GO:0000166">
    <property type="term" value="F:nucleotide binding"/>
    <property type="evidence" value="ECO:0007669"/>
    <property type="project" value="UniProtKB-KW"/>
</dbReference>
<keyword evidence="6" id="KW-0325">Glycoprotein</keyword>
<comment type="subcellular location">
    <subcellularLocation>
        <location evidence="1">Membrane</location>
    </subcellularLocation>
</comment>
<dbReference type="GO" id="GO:0001653">
    <property type="term" value="F:peptide receptor activity"/>
    <property type="evidence" value="ECO:0007669"/>
    <property type="project" value="TreeGrafter"/>
</dbReference>
<organism evidence="9 10">
    <name type="scientific">Pieris brassicae</name>
    <name type="common">White butterfly</name>
    <name type="synonym">Large white butterfly</name>
    <dbReference type="NCBI Taxonomy" id="7116"/>
    <lineage>
        <taxon>Eukaryota</taxon>
        <taxon>Metazoa</taxon>
        <taxon>Ecdysozoa</taxon>
        <taxon>Arthropoda</taxon>
        <taxon>Hexapoda</taxon>
        <taxon>Insecta</taxon>
        <taxon>Pterygota</taxon>
        <taxon>Neoptera</taxon>
        <taxon>Endopterygota</taxon>
        <taxon>Lepidoptera</taxon>
        <taxon>Glossata</taxon>
        <taxon>Ditrysia</taxon>
        <taxon>Papilionoidea</taxon>
        <taxon>Pieridae</taxon>
        <taxon>Pierinae</taxon>
        <taxon>Pieris</taxon>
    </lineage>
</organism>